<organism evidence="1 2">
    <name type="scientific">Streptomyces endocoffeicus</name>
    <dbReference type="NCBI Taxonomy" id="2898945"/>
    <lineage>
        <taxon>Bacteria</taxon>
        <taxon>Bacillati</taxon>
        <taxon>Actinomycetota</taxon>
        <taxon>Actinomycetes</taxon>
        <taxon>Kitasatosporales</taxon>
        <taxon>Streptomycetaceae</taxon>
        <taxon>Streptomyces</taxon>
    </lineage>
</organism>
<dbReference type="RefSeq" id="WP_201849876.1">
    <property type="nucleotide sequence ID" value="NZ_JAERRG010000003.1"/>
</dbReference>
<gene>
    <name evidence="1" type="ORF">JK364_10255</name>
</gene>
<dbReference type="InterPro" id="IPR036661">
    <property type="entry name" value="Luciferase-like_sf"/>
</dbReference>
<dbReference type="Proteomes" id="UP000621510">
    <property type="component" value="Unassembled WGS sequence"/>
</dbReference>
<evidence type="ECO:0000313" key="1">
    <source>
        <dbReference type="EMBL" id="MBL1112774.1"/>
    </source>
</evidence>
<comment type="caution">
    <text evidence="1">The sequence shown here is derived from an EMBL/GenBank/DDBJ whole genome shotgun (WGS) entry which is preliminary data.</text>
</comment>
<dbReference type="PANTHER" id="PTHR42847:SF4">
    <property type="entry name" value="ALKANESULFONATE MONOOXYGENASE-RELATED"/>
    <property type="match status" value="1"/>
</dbReference>
<proteinExistence type="predicted"/>
<dbReference type="SUPFAM" id="SSF51679">
    <property type="entry name" value="Bacterial luciferase-like"/>
    <property type="match status" value="1"/>
</dbReference>
<dbReference type="Gene3D" id="3.20.20.30">
    <property type="entry name" value="Luciferase-like domain"/>
    <property type="match status" value="1"/>
</dbReference>
<reference evidence="1 2" key="1">
    <citation type="submission" date="2021-01" db="EMBL/GenBank/DDBJ databases">
        <title>WGS of actinomycetes isolated from Thailand.</title>
        <authorList>
            <person name="Thawai C."/>
        </authorList>
    </citation>
    <scope>NUCLEOTIDE SEQUENCE [LARGE SCALE GENOMIC DNA]</scope>
    <source>
        <strain evidence="1 2">CA3R110</strain>
    </source>
</reference>
<name>A0ABS1PK53_9ACTN</name>
<dbReference type="InterPro" id="IPR050172">
    <property type="entry name" value="SsuD_RutA_monooxygenase"/>
</dbReference>
<dbReference type="EMBL" id="JAERRG010000003">
    <property type="protein sequence ID" value="MBL1112774.1"/>
    <property type="molecule type" value="Genomic_DNA"/>
</dbReference>
<sequence length="96" mass="10127">MPVEFIGTISTRDQPEIRLSGGRVIDYHGQYYQVENHYSGVKPAQQPRIRLSLGGSSSASSTSTSTSEAAYLVGGKHADTCALWGEPLAESAGVAA</sequence>
<keyword evidence="2" id="KW-1185">Reference proteome</keyword>
<accession>A0ABS1PK53</accession>
<evidence type="ECO:0000313" key="2">
    <source>
        <dbReference type="Proteomes" id="UP000621510"/>
    </source>
</evidence>
<protein>
    <submittedName>
        <fullName evidence="1">Uncharacterized protein</fullName>
    </submittedName>
</protein>
<dbReference type="PANTHER" id="PTHR42847">
    <property type="entry name" value="ALKANESULFONATE MONOOXYGENASE"/>
    <property type="match status" value="1"/>
</dbReference>